<dbReference type="OrthoDB" id="6423366at2759"/>
<name>A0A8X6K8Q7_TRICU</name>
<accession>A0A8X6K8Q7</accession>
<evidence type="ECO:0000256" key="3">
    <source>
        <dbReference type="ARBA" id="ARBA00022771"/>
    </source>
</evidence>
<dbReference type="SMART" id="SM00355">
    <property type="entry name" value="ZnF_C2H2"/>
    <property type="match status" value="4"/>
</dbReference>
<evidence type="ECO:0000256" key="1">
    <source>
        <dbReference type="ARBA" id="ARBA00022723"/>
    </source>
</evidence>
<protein>
    <recommendedName>
        <fullName evidence="6">C2H2-type domain-containing protein</fullName>
    </recommendedName>
</protein>
<sequence length="234" mass="27716">MRFFSSVSLPCKLQNCGDDYFAIGEEFRLHQFKQTLQSKSQQNSPTRCRRFVCNFCSKRFSQDHYLQEHTAIHINEKSFQCSRNELYWMGNTRTTFHGIPVFGNIVKHYEKNNLRFKCNLKCESSENKVSTSLELFDYFNSDVDHNLNSYYYCSLFPYSTTRINQIRRHSGKHNGERPFTCDTCGKSFTKKWHHKIHMRVHTGEKPYECPYCPSKFSDPSAFRRHQAVHKVSLS</sequence>
<dbReference type="Pfam" id="PF00096">
    <property type="entry name" value="zf-C2H2"/>
    <property type="match status" value="3"/>
</dbReference>
<keyword evidence="1" id="KW-0479">Metal-binding</keyword>
<dbReference type="AlphaFoldDB" id="A0A8X6K8Q7"/>
<evidence type="ECO:0000259" key="6">
    <source>
        <dbReference type="PROSITE" id="PS50157"/>
    </source>
</evidence>
<dbReference type="InterPro" id="IPR013087">
    <property type="entry name" value="Znf_C2H2_type"/>
</dbReference>
<evidence type="ECO:0000313" key="8">
    <source>
        <dbReference type="Proteomes" id="UP000887116"/>
    </source>
</evidence>
<keyword evidence="3 5" id="KW-0863">Zinc-finger</keyword>
<dbReference type="PROSITE" id="PS00028">
    <property type="entry name" value="ZINC_FINGER_C2H2_1"/>
    <property type="match status" value="3"/>
</dbReference>
<dbReference type="PANTHER" id="PTHR19818:SF162">
    <property type="entry name" value="GASTRULA ZINC FINGER PROTEIN XLCGF57.1-RELATED"/>
    <property type="match status" value="1"/>
</dbReference>
<keyword evidence="2" id="KW-0677">Repeat</keyword>
<gene>
    <name evidence="7" type="ORF">TNCT_313521</name>
</gene>
<evidence type="ECO:0000313" key="7">
    <source>
        <dbReference type="EMBL" id="GFQ66034.1"/>
    </source>
</evidence>
<dbReference type="Proteomes" id="UP000887116">
    <property type="component" value="Unassembled WGS sequence"/>
</dbReference>
<dbReference type="FunFam" id="3.30.160.60:FF:002343">
    <property type="entry name" value="Zinc finger protein 33A"/>
    <property type="match status" value="1"/>
</dbReference>
<evidence type="ECO:0000256" key="2">
    <source>
        <dbReference type="ARBA" id="ARBA00022737"/>
    </source>
</evidence>
<dbReference type="EMBL" id="BMAO01010275">
    <property type="protein sequence ID" value="GFQ66034.1"/>
    <property type="molecule type" value="Genomic_DNA"/>
</dbReference>
<dbReference type="PROSITE" id="PS50157">
    <property type="entry name" value="ZINC_FINGER_C2H2_2"/>
    <property type="match status" value="3"/>
</dbReference>
<dbReference type="GO" id="GO:0005634">
    <property type="term" value="C:nucleus"/>
    <property type="evidence" value="ECO:0007669"/>
    <property type="project" value="UniProtKB-ARBA"/>
</dbReference>
<feature type="domain" description="C2H2-type" evidence="6">
    <location>
        <begin position="51"/>
        <end position="78"/>
    </location>
</feature>
<dbReference type="InterPro" id="IPR050329">
    <property type="entry name" value="GLI_C2H2-zinc-finger"/>
</dbReference>
<dbReference type="PANTHER" id="PTHR19818">
    <property type="entry name" value="ZINC FINGER PROTEIN ZIC AND GLI"/>
    <property type="match status" value="1"/>
</dbReference>
<dbReference type="GO" id="GO:0045944">
    <property type="term" value="P:positive regulation of transcription by RNA polymerase II"/>
    <property type="evidence" value="ECO:0007669"/>
    <property type="project" value="UniProtKB-ARBA"/>
</dbReference>
<dbReference type="GO" id="GO:0008270">
    <property type="term" value="F:zinc ion binding"/>
    <property type="evidence" value="ECO:0007669"/>
    <property type="project" value="UniProtKB-KW"/>
</dbReference>
<organism evidence="7 8">
    <name type="scientific">Trichonephila clavata</name>
    <name type="common">Joro spider</name>
    <name type="synonym">Nephila clavata</name>
    <dbReference type="NCBI Taxonomy" id="2740835"/>
    <lineage>
        <taxon>Eukaryota</taxon>
        <taxon>Metazoa</taxon>
        <taxon>Ecdysozoa</taxon>
        <taxon>Arthropoda</taxon>
        <taxon>Chelicerata</taxon>
        <taxon>Arachnida</taxon>
        <taxon>Araneae</taxon>
        <taxon>Araneomorphae</taxon>
        <taxon>Entelegynae</taxon>
        <taxon>Araneoidea</taxon>
        <taxon>Nephilidae</taxon>
        <taxon>Trichonephila</taxon>
    </lineage>
</organism>
<dbReference type="GO" id="GO:0000981">
    <property type="term" value="F:DNA-binding transcription factor activity, RNA polymerase II-specific"/>
    <property type="evidence" value="ECO:0007669"/>
    <property type="project" value="TreeGrafter"/>
</dbReference>
<dbReference type="Gene3D" id="3.30.160.60">
    <property type="entry name" value="Classic Zinc Finger"/>
    <property type="match status" value="3"/>
</dbReference>
<feature type="domain" description="C2H2-type" evidence="6">
    <location>
        <begin position="179"/>
        <end position="206"/>
    </location>
</feature>
<proteinExistence type="predicted"/>
<evidence type="ECO:0000256" key="5">
    <source>
        <dbReference type="PROSITE-ProRule" id="PRU00042"/>
    </source>
</evidence>
<dbReference type="GO" id="GO:0000978">
    <property type="term" value="F:RNA polymerase II cis-regulatory region sequence-specific DNA binding"/>
    <property type="evidence" value="ECO:0007669"/>
    <property type="project" value="TreeGrafter"/>
</dbReference>
<comment type="caution">
    <text evidence="7">The sequence shown here is derived from an EMBL/GenBank/DDBJ whole genome shotgun (WGS) entry which is preliminary data.</text>
</comment>
<dbReference type="FunFam" id="3.30.160.60:FF:000100">
    <property type="entry name" value="Zinc finger 45-like"/>
    <property type="match status" value="1"/>
</dbReference>
<reference evidence="7" key="1">
    <citation type="submission" date="2020-07" db="EMBL/GenBank/DDBJ databases">
        <title>Multicomponent nature underlies the extraordinary mechanical properties of spider dragline silk.</title>
        <authorList>
            <person name="Kono N."/>
            <person name="Nakamura H."/>
            <person name="Mori M."/>
            <person name="Yoshida Y."/>
            <person name="Ohtoshi R."/>
            <person name="Malay A.D."/>
            <person name="Moran D.A.P."/>
            <person name="Tomita M."/>
            <person name="Numata K."/>
            <person name="Arakawa K."/>
        </authorList>
    </citation>
    <scope>NUCLEOTIDE SEQUENCE</scope>
</reference>
<keyword evidence="8" id="KW-1185">Reference proteome</keyword>
<dbReference type="InterPro" id="IPR036236">
    <property type="entry name" value="Znf_C2H2_sf"/>
</dbReference>
<evidence type="ECO:0000256" key="4">
    <source>
        <dbReference type="ARBA" id="ARBA00022833"/>
    </source>
</evidence>
<dbReference type="SUPFAM" id="SSF57667">
    <property type="entry name" value="beta-beta-alpha zinc fingers"/>
    <property type="match status" value="2"/>
</dbReference>
<keyword evidence="4" id="KW-0862">Zinc</keyword>
<feature type="domain" description="C2H2-type" evidence="6">
    <location>
        <begin position="207"/>
        <end position="229"/>
    </location>
</feature>